<dbReference type="Gramene" id="KZN03550">
    <property type="protein sequence ID" value="KZN03550"/>
    <property type="gene ID" value="DCAR_012306"/>
</dbReference>
<reference evidence="7" key="1">
    <citation type="journal article" date="2016" name="Nat. Genet.">
        <title>A high-quality carrot genome assembly provides new insights into carotenoid accumulation and asterid genome evolution.</title>
        <authorList>
            <person name="Iorizzo M."/>
            <person name="Ellison S."/>
            <person name="Senalik D."/>
            <person name="Zeng P."/>
            <person name="Satapoomin P."/>
            <person name="Huang J."/>
            <person name="Bowman M."/>
            <person name="Iovene M."/>
            <person name="Sanseverino W."/>
            <person name="Cavagnaro P."/>
            <person name="Yildiz M."/>
            <person name="Macko-Podgorni A."/>
            <person name="Moranska E."/>
            <person name="Grzebelus E."/>
            <person name="Grzebelus D."/>
            <person name="Ashrafi H."/>
            <person name="Zheng Z."/>
            <person name="Cheng S."/>
            <person name="Spooner D."/>
            <person name="Van Deynze A."/>
            <person name="Simon P."/>
        </authorList>
    </citation>
    <scope>NUCLEOTIDE SEQUENCE</scope>
    <source>
        <tissue evidence="7">Leaf</tissue>
    </source>
</reference>
<feature type="transmembrane region" description="Helical" evidence="6">
    <location>
        <begin position="7"/>
        <end position="26"/>
    </location>
</feature>
<evidence type="ECO:0000256" key="1">
    <source>
        <dbReference type="ARBA" id="ARBA00004141"/>
    </source>
</evidence>
<feature type="transmembrane region" description="Helical" evidence="6">
    <location>
        <begin position="192"/>
        <end position="211"/>
    </location>
</feature>
<evidence type="ECO:0000313" key="8">
    <source>
        <dbReference type="Proteomes" id="UP000077755"/>
    </source>
</evidence>
<gene>
    <name evidence="7" type="ORF">DCAR_0313945</name>
</gene>
<feature type="transmembrane region" description="Helical" evidence="6">
    <location>
        <begin position="99"/>
        <end position="121"/>
    </location>
</feature>
<protein>
    <submittedName>
        <fullName evidence="7">Uncharacterized protein</fullName>
    </submittedName>
</protein>
<dbReference type="InterPro" id="IPR004853">
    <property type="entry name" value="Sugar_P_trans_dom"/>
</dbReference>
<evidence type="ECO:0000256" key="2">
    <source>
        <dbReference type="ARBA" id="ARBA00022692"/>
    </source>
</evidence>
<dbReference type="PANTHER" id="PTHR11132">
    <property type="entry name" value="SOLUTE CARRIER FAMILY 35"/>
    <property type="match status" value="1"/>
</dbReference>
<feature type="region of interest" description="Disordered" evidence="5">
    <location>
        <begin position="325"/>
        <end position="355"/>
    </location>
</feature>
<feature type="transmembrane region" description="Helical" evidence="6">
    <location>
        <begin position="75"/>
        <end position="93"/>
    </location>
</feature>
<accession>A0A166CBI9</accession>
<dbReference type="AlphaFoldDB" id="A0A166CBI9"/>
<dbReference type="EMBL" id="CP093345">
    <property type="protein sequence ID" value="WOG94649.1"/>
    <property type="molecule type" value="Genomic_DNA"/>
</dbReference>
<dbReference type="OMA" id="LGAEKCQ"/>
<dbReference type="KEGG" id="dcr:108211266"/>
<evidence type="ECO:0000256" key="6">
    <source>
        <dbReference type="SAM" id="Phobius"/>
    </source>
</evidence>
<organism evidence="7 8">
    <name type="scientific">Daucus carota subsp. sativus</name>
    <name type="common">Carrot</name>
    <dbReference type="NCBI Taxonomy" id="79200"/>
    <lineage>
        <taxon>Eukaryota</taxon>
        <taxon>Viridiplantae</taxon>
        <taxon>Streptophyta</taxon>
        <taxon>Embryophyta</taxon>
        <taxon>Tracheophyta</taxon>
        <taxon>Spermatophyta</taxon>
        <taxon>Magnoliopsida</taxon>
        <taxon>eudicotyledons</taxon>
        <taxon>Gunneridae</taxon>
        <taxon>Pentapetalae</taxon>
        <taxon>asterids</taxon>
        <taxon>campanulids</taxon>
        <taxon>Apiales</taxon>
        <taxon>Apiaceae</taxon>
        <taxon>Apioideae</taxon>
        <taxon>Scandiceae</taxon>
        <taxon>Daucinae</taxon>
        <taxon>Daucus</taxon>
        <taxon>Daucus sect. Daucus</taxon>
    </lineage>
</organism>
<evidence type="ECO:0000256" key="3">
    <source>
        <dbReference type="ARBA" id="ARBA00022989"/>
    </source>
</evidence>
<name>A0A166CBI9_DAUCS</name>
<dbReference type="GO" id="GO:0016020">
    <property type="term" value="C:membrane"/>
    <property type="evidence" value="ECO:0007669"/>
    <property type="project" value="UniProtKB-SubCell"/>
</dbReference>
<dbReference type="InterPro" id="IPR050186">
    <property type="entry name" value="TPT_transporter"/>
</dbReference>
<comment type="subcellular location">
    <subcellularLocation>
        <location evidence="1">Membrane</location>
        <topology evidence="1">Multi-pass membrane protein</topology>
    </subcellularLocation>
</comment>
<evidence type="ECO:0000256" key="5">
    <source>
        <dbReference type="SAM" id="MobiDB-lite"/>
    </source>
</evidence>
<dbReference type="Proteomes" id="UP000077755">
    <property type="component" value="Chromosome 3"/>
</dbReference>
<feature type="transmembrane region" description="Helical" evidence="6">
    <location>
        <begin position="38"/>
        <end position="63"/>
    </location>
</feature>
<reference evidence="7" key="2">
    <citation type="submission" date="2022-03" db="EMBL/GenBank/DDBJ databases">
        <title>Draft title - Genomic analysis of global carrot germplasm unveils the trajectory of domestication and the origin of high carotenoid orange carrot.</title>
        <authorList>
            <person name="Iorizzo M."/>
            <person name="Ellison S."/>
            <person name="Senalik D."/>
            <person name="Macko-Podgorni A."/>
            <person name="Grzebelus D."/>
            <person name="Bostan H."/>
            <person name="Rolling W."/>
            <person name="Curaba J."/>
            <person name="Simon P."/>
        </authorList>
    </citation>
    <scope>NUCLEOTIDE SEQUENCE</scope>
    <source>
        <tissue evidence="7">Leaf</tissue>
    </source>
</reference>
<evidence type="ECO:0000256" key="4">
    <source>
        <dbReference type="ARBA" id="ARBA00023136"/>
    </source>
</evidence>
<evidence type="ECO:0000313" key="7">
    <source>
        <dbReference type="EMBL" id="WOG94649.1"/>
    </source>
</evidence>
<sequence>MINSQLLLTYLYLLVYVTLSSGVILYNKWVLSPKYFNFPLPITLTMIHMGFSGAVAFFLIRVLKVVSPVKMTFEIYATCVIPISAFFASSLWFGNTAYLFISVAFIQMLKALMPVATFLMAVTCGTDTLRWDVFLNMLLVSVGVVVSSYGEIHFNVVGTLYQVTGIFAEALRLVLTQVLLQKKGLTLNPITSLYYIAPCSFVFLFVPWYLLEKPEMEVSQIQFNFWIFFSNAFAALALNFSIFLVIGRTGAVTIRVAGVLKDWLLIALSTVIFPESTITRLNIIGYAIALCGVVMYNYLKVKDVSAAQLPLDSIAERAAKGLMEKKSSDPYVSDNGSNSSSLARSGSGPDTSADEEAPLISSRILHLGRSSHSSQKSSP</sequence>
<dbReference type="OrthoDB" id="6418713at2759"/>
<feature type="transmembrane region" description="Helical" evidence="6">
    <location>
        <begin position="279"/>
        <end position="299"/>
    </location>
</feature>
<feature type="transmembrane region" description="Helical" evidence="6">
    <location>
        <begin position="160"/>
        <end position="180"/>
    </location>
</feature>
<keyword evidence="4 6" id="KW-0472">Membrane</keyword>
<keyword evidence="8" id="KW-1185">Reference proteome</keyword>
<keyword evidence="2 6" id="KW-0812">Transmembrane</keyword>
<proteinExistence type="predicted"/>
<feature type="transmembrane region" description="Helical" evidence="6">
    <location>
        <begin position="133"/>
        <end position="154"/>
    </location>
</feature>
<dbReference type="Pfam" id="PF03151">
    <property type="entry name" value="TPT"/>
    <property type="match status" value="1"/>
</dbReference>
<keyword evidence="3 6" id="KW-1133">Transmembrane helix</keyword>
<feature type="transmembrane region" description="Helical" evidence="6">
    <location>
        <begin position="252"/>
        <end position="273"/>
    </location>
</feature>
<feature type="compositionally biased region" description="Low complexity" evidence="5">
    <location>
        <begin position="333"/>
        <end position="348"/>
    </location>
</feature>
<feature type="transmembrane region" description="Helical" evidence="6">
    <location>
        <begin position="223"/>
        <end position="245"/>
    </location>
</feature>